<evidence type="ECO:0000256" key="4">
    <source>
        <dbReference type="ARBA" id="ARBA00022840"/>
    </source>
</evidence>
<dbReference type="Pfam" id="PF02875">
    <property type="entry name" value="Mur_ligase_C"/>
    <property type="match status" value="1"/>
</dbReference>
<dbReference type="GO" id="GO:0005737">
    <property type="term" value="C:cytoplasm"/>
    <property type="evidence" value="ECO:0007669"/>
    <property type="project" value="UniProtKB-SubCell"/>
</dbReference>
<name>A0A916NUF5_9MICO</name>
<dbReference type="EC" id="6.3.2.10" evidence="9 10"/>
<evidence type="ECO:0000256" key="6">
    <source>
        <dbReference type="ARBA" id="ARBA00022984"/>
    </source>
</evidence>
<proteinExistence type="inferred from homology"/>
<dbReference type="NCBIfam" id="TIGR01143">
    <property type="entry name" value="murF"/>
    <property type="match status" value="1"/>
</dbReference>
<dbReference type="Pfam" id="PF01225">
    <property type="entry name" value="Mur_ligase"/>
    <property type="match status" value="1"/>
</dbReference>
<dbReference type="EMBL" id="CAJVAP010000001">
    <property type="protein sequence ID" value="CAG7596889.1"/>
    <property type="molecule type" value="Genomic_DNA"/>
</dbReference>
<comment type="function">
    <text evidence="9 10">Involved in cell wall formation. Catalyzes the final step in the synthesis of UDP-N-acetylmuramoyl-pentapeptide, the precursor of murein.</text>
</comment>
<comment type="subcellular location">
    <subcellularLocation>
        <location evidence="9 10">Cytoplasm</location>
    </subcellularLocation>
</comment>
<evidence type="ECO:0000259" key="11">
    <source>
        <dbReference type="Pfam" id="PF01225"/>
    </source>
</evidence>
<feature type="domain" description="Mur ligase C-terminal" evidence="12">
    <location>
        <begin position="333"/>
        <end position="460"/>
    </location>
</feature>
<dbReference type="GO" id="GO:0008360">
    <property type="term" value="P:regulation of cell shape"/>
    <property type="evidence" value="ECO:0007669"/>
    <property type="project" value="UniProtKB-KW"/>
</dbReference>
<evidence type="ECO:0000256" key="7">
    <source>
        <dbReference type="ARBA" id="ARBA00023306"/>
    </source>
</evidence>
<feature type="binding site" evidence="9">
    <location>
        <begin position="118"/>
        <end position="124"/>
    </location>
    <ligand>
        <name>ATP</name>
        <dbReference type="ChEBI" id="CHEBI:30616"/>
    </ligand>
</feature>
<dbReference type="InterPro" id="IPR005863">
    <property type="entry name" value="UDP-N-AcMur_synth"/>
</dbReference>
<dbReference type="GO" id="GO:0005524">
    <property type="term" value="F:ATP binding"/>
    <property type="evidence" value="ECO:0007669"/>
    <property type="project" value="UniProtKB-UniRule"/>
</dbReference>
<dbReference type="InterPro" id="IPR000713">
    <property type="entry name" value="Mur_ligase_N"/>
</dbReference>
<feature type="domain" description="Mur ligase N-terminal catalytic" evidence="11">
    <location>
        <begin position="36"/>
        <end position="98"/>
    </location>
</feature>
<accession>A0A916NUF5</accession>
<dbReference type="Proteomes" id="UP000693892">
    <property type="component" value="Unassembled WGS sequence"/>
</dbReference>
<keyword evidence="6 9" id="KW-0573">Peptidoglycan synthesis</keyword>
<dbReference type="PANTHER" id="PTHR43024">
    <property type="entry name" value="UDP-N-ACETYLMURAMOYL-TRIPEPTIDE--D-ALANYL-D-ALANINE LIGASE"/>
    <property type="match status" value="1"/>
</dbReference>
<feature type="domain" description="Mur ligase central" evidence="13">
    <location>
        <begin position="116"/>
        <end position="309"/>
    </location>
</feature>
<keyword evidence="3 9" id="KW-0547">Nucleotide-binding</keyword>
<dbReference type="InterPro" id="IPR004101">
    <property type="entry name" value="Mur_ligase_C"/>
</dbReference>
<evidence type="ECO:0000256" key="10">
    <source>
        <dbReference type="RuleBase" id="RU004136"/>
    </source>
</evidence>
<evidence type="ECO:0000313" key="14">
    <source>
        <dbReference type="EMBL" id="CAG7596889.1"/>
    </source>
</evidence>
<evidence type="ECO:0000256" key="8">
    <source>
        <dbReference type="ARBA" id="ARBA00023316"/>
    </source>
</evidence>
<evidence type="ECO:0000256" key="9">
    <source>
        <dbReference type="HAMAP-Rule" id="MF_02019"/>
    </source>
</evidence>
<evidence type="ECO:0000259" key="13">
    <source>
        <dbReference type="Pfam" id="PF08245"/>
    </source>
</evidence>
<organism evidence="14 15">
    <name type="scientific">Leucobacter soli</name>
    <dbReference type="NCBI Taxonomy" id="2812850"/>
    <lineage>
        <taxon>Bacteria</taxon>
        <taxon>Bacillati</taxon>
        <taxon>Actinomycetota</taxon>
        <taxon>Actinomycetes</taxon>
        <taxon>Micrococcales</taxon>
        <taxon>Microbacteriaceae</taxon>
        <taxon>Leucobacter</taxon>
    </lineage>
</organism>
<dbReference type="GO" id="GO:0051301">
    <property type="term" value="P:cell division"/>
    <property type="evidence" value="ECO:0007669"/>
    <property type="project" value="UniProtKB-KW"/>
</dbReference>
<comment type="pathway">
    <text evidence="9 10">Cell wall biogenesis; peptidoglycan biosynthesis.</text>
</comment>
<evidence type="ECO:0000256" key="3">
    <source>
        <dbReference type="ARBA" id="ARBA00022741"/>
    </source>
</evidence>
<dbReference type="HAMAP" id="MF_02019">
    <property type="entry name" value="MurF"/>
    <property type="match status" value="1"/>
</dbReference>
<dbReference type="AlphaFoldDB" id="A0A916NUF5"/>
<gene>
    <name evidence="9 14" type="primary">murF</name>
    <name evidence="14" type="ORF">LEUCIP111803_00108</name>
</gene>
<comment type="caution">
    <text evidence="14">The sequence shown here is derived from an EMBL/GenBank/DDBJ whole genome shotgun (WGS) entry which is preliminary data.</text>
</comment>
<sequence length="477" mass="49971">MIALTLAEIAAAIDGRLVPGRDGSTAETVIAGESQTDSREIEAGQVFFARRGEETDGHLYVPQAIERGAALLVVEREVDDRIAQIVVEDATEALGALATESIRRARAGGSLRIVGITGSNGKTTTKNLVAAMLERAGFDTVASAKSFNNEVGGPLTMLRVTADTEALVAEMGASAEGEIARLTAMAPPEIGVVLSVGLAHAGEFGGIETTFRTKSEMVRDLPDTATAVLNRDDPRVVKMAELTRATVCWFGQHPDADVRATDVEADAGGTRFTLTARLGEHPVSEESRQVRFPVLGEHHVANALAAAAIGLGFGLSIDDVVESLESTVLAAPGRMQVLGGRDGITVINDAYNASPDSMSAALKTLALVARPGARTVAVLGAMSELGEYSGEEHDRIGLQAVRLRISELVVVGDAARRLHISAINEGSWDGESVFFADADAAYDHLLETLRPGDTVLVKSSNAAGLQALGDRLGEAYA</sequence>
<keyword evidence="7 9" id="KW-0131">Cell cycle</keyword>
<dbReference type="PANTHER" id="PTHR43024:SF1">
    <property type="entry name" value="UDP-N-ACETYLMURAMOYL-TRIPEPTIDE--D-ALANYL-D-ALANINE LIGASE"/>
    <property type="match status" value="1"/>
</dbReference>
<keyword evidence="2 9" id="KW-0132">Cell division</keyword>
<evidence type="ECO:0000256" key="2">
    <source>
        <dbReference type="ARBA" id="ARBA00022618"/>
    </source>
</evidence>
<dbReference type="GO" id="GO:0009252">
    <property type="term" value="P:peptidoglycan biosynthetic process"/>
    <property type="evidence" value="ECO:0007669"/>
    <property type="project" value="UniProtKB-UniRule"/>
</dbReference>
<reference evidence="14" key="1">
    <citation type="submission" date="2021-06" db="EMBL/GenBank/DDBJ databases">
        <authorList>
            <person name="Criscuolo A."/>
        </authorList>
    </citation>
    <scope>NUCLEOTIDE SEQUENCE</scope>
    <source>
        <strain evidence="14">CIP111803</strain>
    </source>
</reference>
<keyword evidence="4 9" id="KW-0067">ATP-binding</keyword>
<dbReference type="GO" id="GO:0071555">
    <property type="term" value="P:cell wall organization"/>
    <property type="evidence" value="ECO:0007669"/>
    <property type="project" value="UniProtKB-KW"/>
</dbReference>
<protein>
    <recommendedName>
        <fullName evidence="9 10">UDP-N-acetylmuramoyl-tripeptide--D-alanyl-D-alanine ligase</fullName>
        <ecNumber evidence="9 10">6.3.2.10</ecNumber>
    </recommendedName>
    <alternativeName>
        <fullName evidence="9">D-alanyl-D-alanine-adding enzyme</fullName>
    </alternativeName>
</protein>
<dbReference type="GO" id="GO:0047480">
    <property type="term" value="F:UDP-N-acetylmuramoyl-tripeptide-D-alanyl-D-alanine ligase activity"/>
    <property type="evidence" value="ECO:0007669"/>
    <property type="project" value="UniProtKB-UniRule"/>
</dbReference>
<evidence type="ECO:0000256" key="1">
    <source>
        <dbReference type="ARBA" id="ARBA00022598"/>
    </source>
</evidence>
<comment type="catalytic activity">
    <reaction evidence="9 10">
        <text>D-alanyl-D-alanine + UDP-N-acetyl-alpha-D-muramoyl-L-alanyl-gamma-D-glutamyl-meso-2,6-diaminopimelate + ATP = UDP-N-acetyl-alpha-D-muramoyl-L-alanyl-gamma-D-glutamyl-meso-2,6-diaminopimeloyl-D-alanyl-D-alanine + ADP + phosphate + H(+)</text>
        <dbReference type="Rhea" id="RHEA:28374"/>
        <dbReference type="ChEBI" id="CHEBI:15378"/>
        <dbReference type="ChEBI" id="CHEBI:30616"/>
        <dbReference type="ChEBI" id="CHEBI:43474"/>
        <dbReference type="ChEBI" id="CHEBI:57822"/>
        <dbReference type="ChEBI" id="CHEBI:61386"/>
        <dbReference type="ChEBI" id="CHEBI:83905"/>
        <dbReference type="ChEBI" id="CHEBI:456216"/>
        <dbReference type="EC" id="6.3.2.10"/>
    </reaction>
</comment>
<keyword evidence="9" id="KW-0963">Cytoplasm</keyword>
<evidence type="ECO:0000256" key="5">
    <source>
        <dbReference type="ARBA" id="ARBA00022960"/>
    </source>
</evidence>
<dbReference type="InterPro" id="IPR013221">
    <property type="entry name" value="Mur_ligase_cen"/>
</dbReference>
<dbReference type="Pfam" id="PF08245">
    <property type="entry name" value="Mur_ligase_M"/>
    <property type="match status" value="1"/>
</dbReference>
<evidence type="ECO:0000259" key="12">
    <source>
        <dbReference type="Pfam" id="PF02875"/>
    </source>
</evidence>
<keyword evidence="5 9" id="KW-0133">Cell shape</keyword>
<dbReference type="RefSeq" id="WP_218113745.1">
    <property type="nucleotide sequence ID" value="NZ_CAJVAP010000001.1"/>
</dbReference>
<dbReference type="InterPro" id="IPR051046">
    <property type="entry name" value="MurCDEF_CellWall_CoF430Synth"/>
</dbReference>
<keyword evidence="1 9" id="KW-0436">Ligase</keyword>
<comment type="similarity">
    <text evidence="9">Belongs to the MurCDEF family. MurF subfamily.</text>
</comment>
<keyword evidence="8 9" id="KW-0961">Cell wall biogenesis/degradation</keyword>
<keyword evidence="15" id="KW-1185">Reference proteome</keyword>
<evidence type="ECO:0000313" key="15">
    <source>
        <dbReference type="Proteomes" id="UP000693892"/>
    </source>
</evidence>